<dbReference type="Pfam" id="PF00407">
    <property type="entry name" value="Bet_v_1"/>
    <property type="match status" value="1"/>
</dbReference>
<protein>
    <recommendedName>
        <fullName evidence="1">Bet v I/Major latex protein domain-containing protein</fullName>
    </recommendedName>
</protein>
<dbReference type="Gene3D" id="3.30.530.20">
    <property type="match status" value="1"/>
</dbReference>
<dbReference type="PANTHER" id="PTHR31907">
    <property type="entry name" value="MLP-LIKE PROTEIN 423"/>
    <property type="match status" value="1"/>
</dbReference>
<dbReference type="SUPFAM" id="SSF55961">
    <property type="entry name" value="Bet v1-like"/>
    <property type="match status" value="1"/>
</dbReference>
<dbReference type="Proteomes" id="UP000823775">
    <property type="component" value="Unassembled WGS sequence"/>
</dbReference>
<accession>A0ABS8VBJ6</accession>
<gene>
    <name evidence="2" type="ORF">HAX54_031342</name>
</gene>
<evidence type="ECO:0000259" key="1">
    <source>
        <dbReference type="SMART" id="SM01037"/>
    </source>
</evidence>
<name>A0ABS8VBJ6_DATST</name>
<dbReference type="InterPro" id="IPR000916">
    <property type="entry name" value="Bet_v_I/MLP"/>
</dbReference>
<evidence type="ECO:0000313" key="2">
    <source>
        <dbReference type="EMBL" id="MCD9643687.1"/>
    </source>
</evidence>
<organism evidence="2 3">
    <name type="scientific">Datura stramonium</name>
    <name type="common">Jimsonweed</name>
    <name type="synonym">Common thornapple</name>
    <dbReference type="NCBI Taxonomy" id="4076"/>
    <lineage>
        <taxon>Eukaryota</taxon>
        <taxon>Viridiplantae</taxon>
        <taxon>Streptophyta</taxon>
        <taxon>Embryophyta</taxon>
        <taxon>Tracheophyta</taxon>
        <taxon>Spermatophyta</taxon>
        <taxon>Magnoliopsida</taxon>
        <taxon>eudicotyledons</taxon>
        <taxon>Gunneridae</taxon>
        <taxon>Pentapetalae</taxon>
        <taxon>asterids</taxon>
        <taxon>lamiids</taxon>
        <taxon>Solanales</taxon>
        <taxon>Solanaceae</taxon>
        <taxon>Solanoideae</taxon>
        <taxon>Datureae</taxon>
        <taxon>Datura</taxon>
    </lineage>
</organism>
<feature type="non-terminal residue" evidence="2">
    <location>
        <position position="1"/>
    </location>
</feature>
<dbReference type="SMART" id="SM01037">
    <property type="entry name" value="Bet_v_1"/>
    <property type="match status" value="1"/>
</dbReference>
<reference evidence="2 3" key="1">
    <citation type="journal article" date="2021" name="BMC Genomics">
        <title>Datura genome reveals duplications of psychoactive alkaloid biosynthetic genes and high mutation rate following tissue culture.</title>
        <authorList>
            <person name="Rajewski A."/>
            <person name="Carter-House D."/>
            <person name="Stajich J."/>
            <person name="Litt A."/>
        </authorList>
    </citation>
    <scope>NUCLEOTIDE SEQUENCE [LARGE SCALE GENOMIC DNA]</scope>
    <source>
        <strain evidence="2">AR-01</strain>
    </source>
</reference>
<dbReference type="EMBL" id="JACEIK010003971">
    <property type="protein sequence ID" value="MCD9643687.1"/>
    <property type="molecule type" value="Genomic_DNA"/>
</dbReference>
<feature type="domain" description="Bet v I/Major latex protein" evidence="1">
    <location>
        <begin position="1"/>
        <end position="84"/>
    </location>
</feature>
<dbReference type="InterPro" id="IPR023393">
    <property type="entry name" value="START-like_dom_sf"/>
</dbReference>
<sequence>GQKKFIKQVIEAIDPQKKSSRWKMIEGDLLELYSSFTIVRSCECQWTTWTLEYEKKTEDTPEPLVQLGFLLDMTKDIEGHLLKK</sequence>
<comment type="caution">
    <text evidence="2">The sequence shown here is derived from an EMBL/GenBank/DDBJ whole genome shotgun (WGS) entry which is preliminary data.</text>
</comment>
<proteinExistence type="predicted"/>
<dbReference type="InterPro" id="IPR051761">
    <property type="entry name" value="MLP-like_ligand-binding"/>
</dbReference>
<keyword evidence="3" id="KW-1185">Reference proteome</keyword>
<evidence type="ECO:0000313" key="3">
    <source>
        <dbReference type="Proteomes" id="UP000823775"/>
    </source>
</evidence>